<keyword evidence="2 5" id="KW-0479">Metal-binding</keyword>
<reference evidence="8 9" key="1">
    <citation type="journal article" date="2010" name="Int. J. Syst. Evol. Microbiol.">
        <title>Sphingopyxis bauzanensis sp. nov., a psychrophilic bacterium isolated from soil.</title>
        <authorList>
            <person name="Zhang D.C."/>
            <person name="Liu H.C."/>
            <person name="Xin Y.H."/>
            <person name="Zhou Y.G."/>
            <person name="Schinner F."/>
            <person name="Margesin R."/>
        </authorList>
    </citation>
    <scope>NUCLEOTIDE SEQUENCE [LARGE SCALE GENOMIC DNA]</scope>
    <source>
        <strain evidence="8 9">DSM 22271</strain>
    </source>
</reference>
<keyword evidence="9" id="KW-1185">Reference proteome</keyword>
<dbReference type="InterPro" id="IPR013149">
    <property type="entry name" value="ADH-like_C"/>
</dbReference>
<dbReference type="Proteomes" id="UP000197361">
    <property type="component" value="Unassembled WGS sequence"/>
</dbReference>
<dbReference type="RefSeq" id="WP_088440823.1">
    <property type="nucleotide sequence ID" value="NZ_BMMC01000003.1"/>
</dbReference>
<protein>
    <submittedName>
        <fullName evidence="8">Glutathione-dependent formaldehyde dehydrogenase</fullName>
    </submittedName>
</protein>
<accession>A0A246JVA0</accession>
<dbReference type="Pfam" id="PF00107">
    <property type="entry name" value="ADH_zinc_N"/>
    <property type="match status" value="1"/>
</dbReference>
<evidence type="ECO:0000259" key="6">
    <source>
        <dbReference type="Pfam" id="PF00107"/>
    </source>
</evidence>
<dbReference type="EMBL" id="NISK01000002">
    <property type="protein sequence ID" value="OWQ96968.1"/>
    <property type="molecule type" value="Genomic_DNA"/>
</dbReference>
<evidence type="ECO:0000259" key="7">
    <source>
        <dbReference type="Pfam" id="PF08240"/>
    </source>
</evidence>
<gene>
    <name evidence="8" type="ORF">CDQ92_07670</name>
</gene>
<dbReference type="SUPFAM" id="SSF51735">
    <property type="entry name" value="NAD(P)-binding Rossmann-fold domains"/>
    <property type="match status" value="1"/>
</dbReference>
<name>A0A246JVA0_9SPHN</name>
<comment type="cofactor">
    <cofactor evidence="1 5">
        <name>Zn(2+)</name>
        <dbReference type="ChEBI" id="CHEBI:29105"/>
    </cofactor>
</comment>
<evidence type="ECO:0000313" key="8">
    <source>
        <dbReference type="EMBL" id="OWQ96968.1"/>
    </source>
</evidence>
<evidence type="ECO:0000256" key="5">
    <source>
        <dbReference type="RuleBase" id="RU361277"/>
    </source>
</evidence>
<feature type="domain" description="Alcohol dehydrogenase-like N-terminal" evidence="7">
    <location>
        <begin position="25"/>
        <end position="153"/>
    </location>
</feature>
<dbReference type="Gene3D" id="3.40.50.720">
    <property type="entry name" value="NAD(P)-binding Rossmann-like Domain"/>
    <property type="match status" value="1"/>
</dbReference>
<evidence type="ECO:0000256" key="3">
    <source>
        <dbReference type="ARBA" id="ARBA00022833"/>
    </source>
</evidence>
<dbReference type="PROSITE" id="PS00059">
    <property type="entry name" value="ADH_ZINC"/>
    <property type="match status" value="1"/>
</dbReference>
<comment type="similarity">
    <text evidence="5">Belongs to the zinc-containing alcohol dehydrogenase family.</text>
</comment>
<dbReference type="GO" id="GO:0008270">
    <property type="term" value="F:zinc ion binding"/>
    <property type="evidence" value="ECO:0007669"/>
    <property type="project" value="InterPro"/>
</dbReference>
<dbReference type="InterPro" id="IPR013154">
    <property type="entry name" value="ADH-like_N"/>
</dbReference>
<evidence type="ECO:0000256" key="4">
    <source>
        <dbReference type="ARBA" id="ARBA00023002"/>
    </source>
</evidence>
<keyword evidence="4" id="KW-0560">Oxidoreductase</keyword>
<dbReference type="Gene3D" id="3.90.180.10">
    <property type="entry name" value="Medium-chain alcohol dehydrogenases, catalytic domain"/>
    <property type="match status" value="1"/>
</dbReference>
<dbReference type="InterPro" id="IPR011032">
    <property type="entry name" value="GroES-like_sf"/>
</dbReference>
<evidence type="ECO:0000313" key="9">
    <source>
        <dbReference type="Proteomes" id="UP000197361"/>
    </source>
</evidence>
<dbReference type="SUPFAM" id="SSF50129">
    <property type="entry name" value="GroES-like"/>
    <property type="match status" value="1"/>
</dbReference>
<evidence type="ECO:0000256" key="2">
    <source>
        <dbReference type="ARBA" id="ARBA00022723"/>
    </source>
</evidence>
<dbReference type="InterPro" id="IPR002328">
    <property type="entry name" value="ADH_Zn_CS"/>
</dbReference>
<proteinExistence type="inferred from homology"/>
<dbReference type="AlphaFoldDB" id="A0A246JVA0"/>
<evidence type="ECO:0000256" key="1">
    <source>
        <dbReference type="ARBA" id="ARBA00001947"/>
    </source>
</evidence>
<dbReference type="GO" id="GO:0016491">
    <property type="term" value="F:oxidoreductase activity"/>
    <property type="evidence" value="ECO:0007669"/>
    <property type="project" value="UniProtKB-KW"/>
</dbReference>
<keyword evidence="3 5" id="KW-0862">Zinc</keyword>
<dbReference type="CDD" id="cd08283">
    <property type="entry name" value="FDH_like_1"/>
    <property type="match status" value="1"/>
</dbReference>
<dbReference type="Pfam" id="PF08240">
    <property type="entry name" value="ADH_N"/>
    <property type="match status" value="1"/>
</dbReference>
<dbReference type="PANTHER" id="PTHR42813">
    <property type="entry name" value="ZINC-TYPE ALCOHOL DEHYDROGENASE-LIKE"/>
    <property type="match status" value="1"/>
</dbReference>
<dbReference type="InterPro" id="IPR036291">
    <property type="entry name" value="NAD(P)-bd_dom_sf"/>
</dbReference>
<dbReference type="PANTHER" id="PTHR42813:SF2">
    <property type="entry name" value="DEHYDROGENASE, ZINC-CONTAINING, PUTATIVE (AFU_ORTHOLOGUE AFUA_2G02810)-RELATED"/>
    <property type="match status" value="1"/>
</dbReference>
<feature type="domain" description="Alcohol dehydrogenase-like C-terminal" evidence="6">
    <location>
        <begin position="197"/>
        <end position="265"/>
    </location>
</feature>
<dbReference type="OrthoDB" id="9773078at2"/>
<organism evidence="8 9">
    <name type="scientific">Sphingopyxis bauzanensis</name>
    <dbReference type="NCBI Taxonomy" id="651663"/>
    <lineage>
        <taxon>Bacteria</taxon>
        <taxon>Pseudomonadati</taxon>
        <taxon>Pseudomonadota</taxon>
        <taxon>Alphaproteobacteria</taxon>
        <taxon>Sphingomonadales</taxon>
        <taxon>Sphingomonadaceae</taxon>
        <taxon>Sphingopyxis</taxon>
    </lineage>
</organism>
<sequence>MRAVTWQGRHKISVETVPDPEIVNPRDAILRVTSTAICGSDLHLYDGYIPGMRAGDIVGHEFMGEVVDVGSGSSLKKGQRVVIPFTISCGQCFFCEKQQFSACDNANPAETRDASELLMGHAMGSAFGYAHLTGGYAGGQAEYVRVPYSDIGPVIIPDDLADEDVLFLSDILPTGWQAAINADIEPGDTVAIWGCGPVGLFTIQSARLLGADRVIAIDHFPARLALAKSLGAEILDYRQVNVREALDEMTGGIGPDACIDCVGMESHGFTLDNILDQVKAQFYSVTDRPHALRQAILACRKGGRVSIPGVYGGFADKFPLGQLMEKGLTVKSGQTHVQRYTGELLDMIRDGKFDMTSLVSHHAPLEDAAAMYRHWHDDQDDYTKIILKPGLEKTIVQNAHAMADA</sequence>
<comment type="caution">
    <text evidence="8">The sequence shown here is derived from an EMBL/GenBank/DDBJ whole genome shotgun (WGS) entry which is preliminary data.</text>
</comment>